<dbReference type="Proteomes" id="UP000596381">
    <property type="component" value="Segment"/>
</dbReference>
<evidence type="ECO:0000313" key="2">
    <source>
        <dbReference type="Proteomes" id="UP000596381"/>
    </source>
</evidence>
<dbReference type="EMBL" id="MW394391">
    <property type="protein sequence ID" value="QQV92228.1"/>
    <property type="molecule type" value="Genomic_DNA"/>
</dbReference>
<evidence type="ECO:0000313" key="1">
    <source>
        <dbReference type="EMBL" id="QQV92228.1"/>
    </source>
</evidence>
<organism evidence="1 2">
    <name type="scientific">Klebsiella phage vB_KpM_FBKp24</name>
    <dbReference type="NCBI Taxonomy" id="2801834"/>
    <lineage>
        <taxon>Viruses</taxon>
        <taxon>Duplodnaviria</taxon>
        <taxon>Heunggongvirae</taxon>
        <taxon>Uroviricota</taxon>
        <taxon>Caudoviricetes</taxon>
        <taxon>Chimalliviridae</taxon>
        <taxon>Maaswegvirus</taxon>
        <taxon>Maaswegvirus Kp24</taxon>
    </lineage>
</organism>
<keyword evidence="2" id="KW-1185">Reference proteome</keyword>
<accession>A0A7U0GBQ0</accession>
<sequence length="135" mass="15883">MNELAKFSRRVVLLNKSEVDRLGIASVSKFFERKHSFLELGHLPPPVKGMSKEEFLRYVTVDKKDCHFVTKHYNWDSEGNLTAIIQSYNPIKSERVAKSLQEPDLPFKFYPRILRKKNEDGTYRSDIITFDVCWK</sequence>
<protein>
    <submittedName>
        <fullName evidence="1">Uncharacterized protein</fullName>
    </submittedName>
</protein>
<reference evidence="1 2" key="1">
    <citation type="submission" date="2020-12" db="EMBL/GenBank/DDBJ databases">
        <title>Genomic characterization of four novel bacteriophages infecting Klebsiella pneumoniae.</title>
        <authorList>
            <person name="Estrada Bonilla B."/>
            <person name="Costa A.R."/>
            <person name="van Rossum T."/>
            <person name="Hagedoorn S."/>
            <person name="Wallinga H."/>
            <person name="Xiao M."/>
            <person name="Song W."/>
            <person name="Haas P.-J."/>
            <person name="Nobrega F.L."/>
            <person name="Brouns S.J.J."/>
        </authorList>
    </citation>
    <scope>NUCLEOTIDE SEQUENCE [LARGE SCALE GENOMIC DNA]</scope>
</reference>
<proteinExistence type="predicted"/>
<gene>
    <name evidence="1" type="ORF">vBKpMFBKp24_150</name>
</gene>
<name>A0A7U0GBQ0_9CAUD</name>